<dbReference type="InterPro" id="IPR016163">
    <property type="entry name" value="Ald_DH_C"/>
</dbReference>
<dbReference type="Pfam" id="PF00171">
    <property type="entry name" value="Aldedh"/>
    <property type="match status" value="1"/>
</dbReference>
<dbReference type="CDD" id="cd07129">
    <property type="entry name" value="ALDH_KGSADH"/>
    <property type="match status" value="1"/>
</dbReference>
<dbReference type="Gene3D" id="3.40.309.10">
    <property type="entry name" value="Aldehyde Dehydrogenase, Chain A, domain 2"/>
    <property type="match status" value="1"/>
</dbReference>
<name>A0A076EQQ9_RHOOP</name>
<dbReference type="InterPro" id="IPR016161">
    <property type="entry name" value="Ald_DH/histidinol_DH"/>
</dbReference>
<evidence type="ECO:0000256" key="2">
    <source>
        <dbReference type="SAM" id="MobiDB-lite"/>
    </source>
</evidence>
<evidence type="ECO:0000256" key="1">
    <source>
        <dbReference type="ARBA" id="ARBA00023002"/>
    </source>
</evidence>
<dbReference type="InterPro" id="IPR016162">
    <property type="entry name" value="Ald_DH_N"/>
</dbReference>
<keyword evidence="1" id="KW-0560">Oxidoreductase</keyword>
<dbReference type="GO" id="GO:0016620">
    <property type="term" value="F:oxidoreductase activity, acting on the aldehyde or oxo group of donors, NAD or NADP as acceptor"/>
    <property type="evidence" value="ECO:0007669"/>
    <property type="project" value="InterPro"/>
</dbReference>
<dbReference type="AlphaFoldDB" id="A0A076EQQ9"/>
<dbReference type="InterPro" id="IPR044151">
    <property type="entry name" value="ALDH_KGSADH"/>
</dbReference>
<dbReference type="InterPro" id="IPR015590">
    <property type="entry name" value="Aldehyde_DH_dom"/>
</dbReference>
<evidence type="ECO:0000313" key="4">
    <source>
        <dbReference type="EMBL" id="AII08271.1"/>
    </source>
</evidence>
<dbReference type="SUPFAM" id="SSF53720">
    <property type="entry name" value="ALDH-like"/>
    <property type="match status" value="1"/>
</dbReference>
<reference evidence="4 5" key="1">
    <citation type="submission" date="2014-07" db="EMBL/GenBank/DDBJ databases">
        <title>Genome Sequence of Rhodococcus opacus Strain R7, a Biodegrader of Mono- and Polycyclic Aromatic Hydrocarbons.</title>
        <authorList>
            <person name="Di Gennaro P."/>
            <person name="Zampolli J."/>
            <person name="Presti I."/>
            <person name="Cappelletti M."/>
            <person name="D'Ursi P."/>
            <person name="Orro A."/>
            <person name="Mezzelani A."/>
            <person name="Milanesi L."/>
        </authorList>
    </citation>
    <scope>NUCLEOTIDE SEQUENCE [LARGE SCALE GENOMIC DNA]</scope>
    <source>
        <strain evidence="4 5">R7</strain>
    </source>
</reference>
<dbReference type="PANTHER" id="PTHR43353">
    <property type="entry name" value="SUCCINATE-SEMIALDEHYDE DEHYDROGENASE, MITOCHONDRIAL"/>
    <property type="match status" value="1"/>
</dbReference>
<dbReference type="InterPro" id="IPR050740">
    <property type="entry name" value="Aldehyde_DH_Superfamily"/>
</dbReference>
<protein>
    <submittedName>
        <fullName evidence="4">Aldehyde dehydrogenase</fullName>
    </submittedName>
</protein>
<dbReference type="EMBL" id="CP008947">
    <property type="protein sequence ID" value="AII08271.1"/>
    <property type="molecule type" value="Genomic_DNA"/>
</dbReference>
<organism evidence="4 5">
    <name type="scientific">Rhodococcus opacus</name>
    <name type="common">Nocardia opaca</name>
    <dbReference type="NCBI Taxonomy" id="37919"/>
    <lineage>
        <taxon>Bacteria</taxon>
        <taxon>Bacillati</taxon>
        <taxon>Actinomycetota</taxon>
        <taxon>Actinomycetes</taxon>
        <taxon>Mycobacteriales</taxon>
        <taxon>Nocardiaceae</taxon>
        <taxon>Rhodococcus</taxon>
    </lineage>
</organism>
<dbReference type="Proteomes" id="UP000028488">
    <property type="component" value="Chromosome"/>
</dbReference>
<sequence length="491" mass="52670">MRGVDTNMDLDNVLEQAAAATAEFARQTPQQRYAQLVEIADRLDAAADELVPVAMEETHLPEPRLRGELARTTMQLRLFAEEAQTGEFLDARIDDPDPDFGSGPRPNIRRMKMPIGVVLNFAASNFPFAFSVAGGDTASALAAGCPVVVKAHEGHPKLSDLTGRLVSAALDDAGAPAGAFHVIEGRDAGIDALRDDRVDAATFTGSVRGGLFLAGIAIDRPRPIPFYGELGSINPVFVSQAAIDERGQAIAEGFVDSFTLGNGQFCTKPGIVFLPAGHGLEDILTERIGGKRTGALLTDSITSGFADRLQEIGDQIGGRMLVEPTAIDGCHQPALLSIDYPTFVEHADNVLTEAFGPFSIIVEYTDVKQLTDAATRLHGSLTISLHVQEADADTLDDLLRLAETRTGRILLNEWPTGVSVTPAQHHGGPFPSTTSPLHTAVGTAAVERFLRPVAFQNYFDSWLPEPLQDANPWNIPQKRSPAGQSKIWGRS</sequence>
<accession>A0A076EQQ9</accession>
<proteinExistence type="predicted"/>
<gene>
    <name evidence="4" type="ORF">EP51_28065</name>
</gene>
<dbReference type="PANTHER" id="PTHR43353:SF3">
    <property type="entry name" value="ALDEHYDE DEHYDROGENASE-RELATED"/>
    <property type="match status" value="1"/>
</dbReference>
<dbReference type="Gene3D" id="3.40.605.10">
    <property type="entry name" value="Aldehyde Dehydrogenase, Chain A, domain 1"/>
    <property type="match status" value="1"/>
</dbReference>
<evidence type="ECO:0000313" key="5">
    <source>
        <dbReference type="Proteomes" id="UP000028488"/>
    </source>
</evidence>
<feature type="domain" description="Aldehyde dehydrogenase" evidence="3">
    <location>
        <begin position="6"/>
        <end position="275"/>
    </location>
</feature>
<feature type="region of interest" description="Disordered" evidence="2">
    <location>
        <begin position="470"/>
        <end position="491"/>
    </location>
</feature>
<dbReference type="eggNOG" id="COG1012">
    <property type="taxonomic scope" value="Bacteria"/>
</dbReference>
<evidence type="ECO:0000259" key="3">
    <source>
        <dbReference type="Pfam" id="PF00171"/>
    </source>
</evidence>